<feature type="transmembrane region" description="Helical" evidence="1">
    <location>
        <begin position="20"/>
        <end position="42"/>
    </location>
</feature>
<keyword evidence="3" id="KW-1185">Reference proteome</keyword>
<feature type="transmembrane region" description="Helical" evidence="1">
    <location>
        <begin position="325"/>
        <end position="343"/>
    </location>
</feature>
<accession>A0A433XFE9</accession>
<dbReference type="RefSeq" id="WP_127187788.1">
    <property type="nucleotide sequence ID" value="NZ_RZNJ01000002.1"/>
</dbReference>
<dbReference type="InterPro" id="IPR025291">
    <property type="entry name" value="DUF4153"/>
</dbReference>
<name>A0A433XFE9_9HYPH</name>
<dbReference type="OrthoDB" id="9812996at2"/>
<dbReference type="EMBL" id="RZNJ01000002">
    <property type="protein sequence ID" value="RUT32831.1"/>
    <property type="molecule type" value="Genomic_DNA"/>
</dbReference>
<feature type="transmembrane region" description="Helical" evidence="1">
    <location>
        <begin position="145"/>
        <end position="165"/>
    </location>
</feature>
<dbReference type="AlphaFoldDB" id="A0A433XFE9"/>
<feature type="transmembrane region" description="Helical" evidence="1">
    <location>
        <begin position="219"/>
        <end position="247"/>
    </location>
</feature>
<evidence type="ECO:0000256" key="1">
    <source>
        <dbReference type="SAM" id="Phobius"/>
    </source>
</evidence>
<evidence type="ECO:0000313" key="3">
    <source>
        <dbReference type="Proteomes" id="UP000281547"/>
    </source>
</evidence>
<dbReference type="Proteomes" id="UP000281547">
    <property type="component" value="Unassembled WGS sequence"/>
</dbReference>
<sequence length="597" mass="65075">MSWRSRFALAPDALATLWRFPLPVVLAAIAAAILVGVATGLLSDSDDFWPRAVLGLGVAFLFGTAGVLYRESRPYDGIPGPLLAFVLPPLAGLACLPLAEPLIAPYVLPVIAVLWLSVSAFTRIGRGSLRAEQQDRFWWLNHQGATTAILAIIAFLLVALGMVAIERSLAILFGLETRDFFYDVVLPVVGAFLAPVYWLTTLPRLDAYDPNALRRPDFLARAVGFLGQFILAPVLFAYAGILLAYTVQIAVTGTLPQGMLGWMVLGYVVSGAATYLLLHPAFMRERALVRLFRRIWFWLTLVPLGLFAVAVWIRVDAYGLTSERIFLVAGGVWAALLAAFFILRRGDIRLIPAIAAIILALISVGPWSYENAPRWDQSARLERLLVSGGITGPDSVARWTVAEARAARSAMTYLAYEARDSAALREVLARHGVAYDGARRPIETLLSGWGVPDEGLVGPGTTYLSVDRQRFGGSVDVSRTPHLVGAVQAGDFASNAGPLAFRLTENRLQVRQQFRLVEIDLADWVASQHEGTAIDPVIDFLIGGTRYRIALDSASIELREEGDAVARRLTNLAGTLFSERPLEQVRPSPEGLPARAR</sequence>
<dbReference type="Pfam" id="PF13687">
    <property type="entry name" value="DUF4153"/>
    <property type="match status" value="1"/>
</dbReference>
<reference evidence="2 3" key="1">
    <citation type="journal article" date="2016" name="Int. J. Syst. Evol. Microbiol.">
        <title>Arsenicitalea aurantiaca gen. nov., sp. nov., a new member of the family Hyphomicrobiaceae, isolated from high-arsenic sediment.</title>
        <authorList>
            <person name="Mu Y."/>
            <person name="Zhou L."/>
            <person name="Zeng X.C."/>
            <person name="Liu L."/>
            <person name="Pan Y."/>
            <person name="Chen X."/>
            <person name="Wang J."/>
            <person name="Li S."/>
            <person name="Li W.J."/>
            <person name="Wang Y."/>
        </authorList>
    </citation>
    <scope>NUCLEOTIDE SEQUENCE [LARGE SCALE GENOMIC DNA]</scope>
    <source>
        <strain evidence="2 3">42-50</strain>
    </source>
</reference>
<organism evidence="2 3">
    <name type="scientific">Arsenicitalea aurantiaca</name>
    <dbReference type="NCBI Taxonomy" id="1783274"/>
    <lineage>
        <taxon>Bacteria</taxon>
        <taxon>Pseudomonadati</taxon>
        <taxon>Pseudomonadota</taxon>
        <taxon>Alphaproteobacteria</taxon>
        <taxon>Hyphomicrobiales</taxon>
        <taxon>Devosiaceae</taxon>
        <taxon>Arsenicitalea</taxon>
    </lineage>
</organism>
<feature type="transmembrane region" description="Helical" evidence="1">
    <location>
        <begin position="350"/>
        <end position="369"/>
    </location>
</feature>
<feature type="transmembrane region" description="Helical" evidence="1">
    <location>
        <begin position="259"/>
        <end position="283"/>
    </location>
</feature>
<keyword evidence="1" id="KW-0812">Transmembrane</keyword>
<comment type="caution">
    <text evidence="2">The sequence shown here is derived from an EMBL/GenBank/DDBJ whole genome shotgun (WGS) entry which is preliminary data.</text>
</comment>
<evidence type="ECO:0000313" key="2">
    <source>
        <dbReference type="EMBL" id="RUT32831.1"/>
    </source>
</evidence>
<keyword evidence="1" id="KW-1133">Transmembrane helix</keyword>
<feature type="transmembrane region" description="Helical" evidence="1">
    <location>
        <begin position="48"/>
        <end position="69"/>
    </location>
</feature>
<feature type="transmembrane region" description="Helical" evidence="1">
    <location>
        <begin position="180"/>
        <end position="199"/>
    </location>
</feature>
<proteinExistence type="predicted"/>
<protein>
    <submittedName>
        <fullName evidence="2">DUF4153 domain-containing protein</fullName>
    </submittedName>
</protein>
<feature type="transmembrane region" description="Helical" evidence="1">
    <location>
        <begin position="81"/>
        <end position="99"/>
    </location>
</feature>
<keyword evidence="1" id="KW-0472">Membrane</keyword>
<feature type="transmembrane region" description="Helical" evidence="1">
    <location>
        <begin position="295"/>
        <end position="313"/>
    </location>
</feature>
<feature type="transmembrane region" description="Helical" evidence="1">
    <location>
        <begin position="105"/>
        <end position="124"/>
    </location>
</feature>
<gene>
    <name evidence="2" type="ORF">EMQ25_06740</name>
</gene>